<accession>A0A251TIF8</accession>
<reference evidence="1" key="3">
    <citation type="submission" date="2020-06" db="EMBL/GenBank/DDBJ databases">
        <title>Helianthus annuus Genome sequencing and assembly Release 2.</title>
        <authorList>
            <person name="Gouzy J."/>
            <person name="Langlade N."/>
            <person name="Munos S."/>
        </authorList>
    </citation>
    <scope>NUCLEOTIDE SEQUENCE</scope>
    <source>
        <tissue evidence="1">Leaves</tissue>
    </source>
</reference>
<protein>
    <submittedName>
        <fullName evidence="2">Uncharacterized protein</fullName>
    </submittedName>
</protein>
<dbReference type="AlphaFoldDB" id="A0A251TIF8"/>
<reference evidence="1 3" key="1">
    <citation type="journal article" date="2017" name="Nature">
        <title>The sunflower genome provides insights into oil metabolism, flowering and Asterid evolution.</title>
        <authorList>
            <person name="Badouin H."/>
            <person name="Gouzy J."/>
            <person name="Grassa C.J."/>
            <person name="Murat F."/>
            <person name="Staton S.E."/>
            <person name="Cottret L."/>
            <person name="Lelandais-Briere C."/>
            <person name="Owens G.L."/>
            <person name="Carrere S."/>
            <person name="Mayjonade B."/>
            <person name="Legrand L."/>
            <person name="Gill N."/>
            <person name="Kane N.C."/>
            <person name="Bowers J.E."/>
            <person name="Hubner S."/>
            <person name="Bellec A."/>
            <person name="Berard A."/>
            <person name="Berges H."/>
            <person name="Blanchet N."/>
            <person name="Boniface M.C."/>
            <person name="Brunel D."/>
            <person name="Catrice O."/>
            <person name="Chaidir N."/>
            <person name="Claudel C."/>
            <person name="Donnadieu C."/>
            <person name="Faraut T."/>
            <person name="Fievet G."/>
            <person name="Helmstetter N."/>
            <person name="King M."/>
            <person name="Knapp S.J."/>
            <person name="Lai Z."/>
            <person name="Le Paslier M.C."/>
            <person name="Lippi Y."/>
            <person name="Lorenzon L."/>
            <person name="Mandel J.R."/>
            <person name="Marage G."/>
            <person name="Marchand G."/>
            <person name="Marquand E."/>
            <person name="Bret-Mestries E."/>
            <person name="Morien E."/>
            <person name="Nambeesan S."/>
            <person name="Nguyen T."/>
            <person name="Pegot-Espagnet P."/>
            <person name="Pouilly N."/>
            <person name="Raftis F."/>
            <person name="Sallet E."/>
            <person name="Schiex T."/>
            <person name="Thomas J."/>
            <person name="Vandecasteele C."/>
            <person name="Vares D."/>
            <person name="Vear F."/>
            <person name="Vautrin S."/>
            <person name="Crespi M."/>
            <person name="Mangin B."/>
            <person name="Burke J.M."/>
            <person name="Salse J."/>
            <person name="Munos S."/>
            <person name="Vincourt P."/>
            <person name="Rieseberg L.H."/>
            <person name="Langlade N.B."/>
        </authorList>
    </citation>
    <scope>NUCLEOTIDE SEQUENCE [LARGE SCALE GENOMIC DNA]</scope>
    <source>
        <strain evidence="3">cv. SF193</strain>
        <tissue evidence="1">Leaves</tissue>
    </source>
</reference>
<reference evidence="2" key="2">
    <citation type="submission" date="2017-02" db="EMBL/GenBank/DDBJ databases">
        <title>Sunflower complete genome.</title>
        <authorList>
            <person name="Langlade N."/>
            <person name="Munos S."/>
        </authorList>
    </citation>
    <scope>NUCLEOTIDE SEQUENCE [LARGE SCALE GENOMIC DNA]</scope>
    <source>
        <tissue evidence="2">Leaves</tissue>
    </source>
</reference>
<gene>
    <name evidence="2" type="ORF">HannXRQ_Chr10g0293021</name>
    <name evidence="1" type="ORF">HanXRQr2_Chr10g0431781</name>
</gene>
<dbReference type="EMBL" id="MNCJ02000325">
    <property type="protein sequence ID" value="KAF5785703.1"/>
    <property type="molecule type" value="Genomic_DNA"/>
</dbReference>
<evidence type="ECO:0000313" key="1">
    <source>
        <dbReference type="EMBL" id="KAF5785703.1"/>
    </source>
</evidence>
<dbReference type="EMBL" id="CM007899">
    <property type="protein sequence ID" value="OTG10915.1"/>
    <property type="molecule type" value="Genomic_DNA"/>
</dbReference>
<evidence type="ECO:0000313" key="3">
    <source>
        <dbReference type="Proteomes" id="UP000215914"/>
    </source>
</evidence>
<proteinExistence type="predicted"/>
<dbReference type="InParanoid" id="A0A251TIF8"/>
<name>A0A251TIF8_HELAN</name>
<dbReference type="Gramene" id="mRNA:HanXRQr2_Chr10g0431781">
    <property type="protein sequence ID" value="mRNA:HanXRQr2_Chr10g0431781"/>
    <property type="gene ID" value="HanXRQr2_Chr10g0431781"/>
</dbReference>
<dbReference type="Proteomes" id="UP000215914">
    <property type="component" value="Chromosome 10"/>
</dbReference>
<organism evidence="2 3">
    <name type="scientific">Helianthus annuus</name>
    <name type="common">Common sunflower</name>
    <dbReference type="NCBI Taxonomy" id="4232"/>
    <lineage>
        <taxon>Eukaryota</taxon>
        <taxon>Viridiplantae</taxon>
        <taxon>Streptophyta</taxon>
        <taxon>Embryophyta</taxon>
        <taxon>Tracheophyta</taxon>
        <taxon>Spermatophyta</taxon>
        <taxon>Magnoliopsida</taxon>
        <taxon>eudicotyledons</taxon>
        <taxon>Gunneridae</taxon>
        <taxon>Pentapetalae</taxon>
        <taxon>asterids</taxon>
        <taxon>campanulids</taxon>
        <taxon>Asterales</taxon>
        <taxon>Asteraceae</taxon>
        <taxon>Asteroideae</taxon>
        <taxon>Heliantheae alliance</taxon>
        <taxon>Heliantheae</taxon>
        <taxon>Helianthus</taxon>
    </lineage>
</organism>
<keyword evidence="3" id="KW-1185">Reference proteome</keyword>
<evidence type="ECO:0000313" key="2">
    <source>
        <dbReference type="EMBL" id="OTG10915.1"/>
    </source>
</evidence>
<sequence length="140" mass="15868">MAVGADWFTLAVPIRNPPNPPQRCPISFSAHNLQRGFHINNILQSFCLICIGDKHGFRNIFNTISIQTRNTIILEQLLQCNPAKHLQLRFLCTASITSWDEQTTILHLKLFSYDLSVGLCYGSSMEHKSDSSSWELALLH</sequence>